<dbReference type="Proteomes" id="UP001497623">
    <property type="component" value="Unassembled WGS sequence"/>
</dbReference>
<dbReference type="PROSITE" id="PS00523">
    <property type="entry name" value="SULFATASE_1"/>
    <property type="match status" value="1"/>
</dbReference>
<proteinExistence type="inferred from homology"/>
<dbReference type="Pfam" id="PF00884">
    <property type="entry name" value="Sulfatase"/>
    <property type="match status" value="1"/>
</dbReference>
<evidence type="ECO:0000256" key="5">
    <source>
        <dbReference type="ARBA" id="ARBA00022801"/>
    </source>
</evidence>
<keyword evidence="11" id="KW-1185">Reference proteome</keyword>
<dbReference type="PROSITE" id="PS00149">
    <property type="entry name" value="SULFATASE_2"/>
    <property type="match status" value="1"/>
</dbReference>
<protein>
    <recommendedName>
        <fullName evidence="9">Sulfatase N-terminal domain-containing protein</fullName>
    </recommendedName>
</protein>
<evidence type="ECO:0000256" key="2">
    <source>
        <dbReference type="ARBA" id="ARBA00008779"/>
    </source>
</evidence>
<dbReference type="GO" id="GO:0004065">
    <property type="term" value="F:arylsulfatase activity"/>
    <property type="evidence" value="ECO:0007669"/>
    <property type="project" value="TreeGrafter"/>
</dbReference>
<dbReference type="Gene3D" id="3.30.1120.10">
    <property type="match status" value="1"/>
</dbReference>
<organism evidence="10 11">
    <name type="scientific">Meganyctiphanes norvegica</name>
    <name type="common">Northern krill</name>
    <name type="synonym">Thysanopoda norvegica</name>
    <dbReference type="NCBI Taxonomy" id="48144"/>
    <lineage>
        <taxon>Eukaryota</taxon>
        <taxon>Metazoa</taxon>
        <taxon>Ecdysozoa</taxon>
        <taxon>Arthropoda</taxon>
        <taxon>Crustacea</taxon>
        <taxon>Multicrustacea</taxon>
        <taxon>Malacostraca</taxon>
        <taxon>Eumalacostraca</taxon>
        <taxon>Eucarida</taxon>
        <taxon>Euphausiacea</taxon>
        <taxon>Euphausiidae</taxon>
        <taxon>Meganyctiphanes</taxon>
    </lineage>
</organism>
<sequence length="524" mass="57249">MIRFGLLVAVAALSGLAALWWSTAASRTAGGTASGRKSKAGGKPNVVLFLADDMGYGDLGYSGHPTSRTPFIDNLAQNSRFFTHFYVPPVCSPSRASLMTGRYQVRSGIYPIVFTADSVYGLPTNETTIAAMLKPQGYKSMAVGKWHLGVGAENQYLPTNHGFDEYFGIPYSNDDCPCKICLPNEGPCTDPVPSCFPENVACPLFSNTTIVEQPVDLPTLTQRYVDHAINFIQRTVADGDPFFLYMPFNHVHHPHFASASHEGMNARGLFGDALAELDWAVGQVLKALKDQSLDDNTIVWFASDNGPSLMQHERGGSAGLLRCGKGTTWDGGVRTPAMVRWTGVITPGRSNALVSSMDILPTIAAYTGGNVSALTLDGMDITSVIQDNEVLGPRDFLAVYPEFPDKAQGPFAVIHGKYKAHFWTEGKFIADHENYDPMCRPSHPLTKHDPPLLFNLHLDPGERYDLSGEEKYSDEIEMIRTWLAEHIASVDWMEPLTGATDPRVQPCCGDVNCEPFPECCVCQA</sequence>
<keyword evidence="6" id="KW-0106">Calcium</keyword>
<evidence type="ECO:0000256" key="8">
    <source>
        <dbReference type="SAM" id="SignalP"/>
    </source>
</evidence>
<keyword evidence="3" id="KW-0479">Metal-binding</keyword>
<dbReference type="InterPro" id="IPR024607">
    <property type="entry name" value="Sulfatase_CS"/>
</dbReference>
<feature type="chain" id="PRO_5043853306" description="Sulfatase N-terminal domain-containing protein" evidence="8">
    <location>
        <begin position="26"/>
        <end position="524"/>
    </location>
</feature>
<evidence type="ECO:0000313" key="10">
    <source>
        <dbReference type="EMBL" id="CAL4197747.1"/>
    </source>
</evidence>
<evidence type="ECO:0000256" key="7">
    <source>
        <dbReference type="ARBA" id="ARBA00023180"/>
    </source>
</evidence>
<evidence type="ECO:0000256" key="1">
    <source>
        <dbReference type="ARBA" id="ARBA00001913"/>
    </source>
</evidence>
<dbReference type="Pfam" id="PF14707">
    <property type="entry name" value="Sulfatase_C"/>
    <property type="match status" value="1"/>
</dbReference>
<evidence type="ECO:0000256" key="4">
    <source>
        <dbReference type="ARBA" id="ARBA00022729"/>
    </source>
</evidence>
<evidence type="ECO:0000256" key="3">
    <source>
        <dbReference type="ARBA" id="ARBA00022723"/>
    </source>
</evidence>
<dbReference type="PANTHER" id="PTHR42693:SF11">
    <property type="entry name" value="ARYLSULFATASE A"/>
    <property type="match status" value="1"/>
</dbReference>
<accession>A0AAV2SJC5</accession>
<dbReference type="EMBL" id="CAXKWB010074167">
    <property type="protein sequence ID" value="CAL4197747.1"/>
    <property type="molecule type" value="Genomic_DNA"/>
</dbReference>
<dbReference type="SUPFAM" id="SSF53649">
    <property type="entry name" value="Alkaline phosphatase-like"/>
    <property type="match status" value="1"/>
</dbReference>
<name>A0AAV2SJC5_MEGNR</name>
<dbReference type="PANTHER" id="PTHR42693">
    <property type="entry name" value="ARYLSULFATASE FAMILY MEMBER"/>
    <property type="match status" value="1"/>
</dbReference>
<gene>
    <name evidence="10" type="ORF">MNOR_LOCUS37317</name>
</gene>
<dbReference type="Gene3D" id="3.40.720.10">
    <property type="entry name" value="Alkaline Phosphatase, subunit A"/>
    <property type="match status" value="1"/>
</dbReference>
<comment type="cofactor">
    <cofactor evidence="1">
        <name>Ca(2+)</name>
        <dbReference type="ChEBI" id="CHEBI:29108"/>
    </cofactor>
</comment>
<comment type="caution">
    <text evidence="10">The sequence shown here is derived from an EMBL/GenBank/DDBJ whole genome shotgun (WGS) entry which is preliminary data.</text>
</comment>
<dbReference type="InterPro" id="IPR017850">
    <property type="entry name" value="Alkaline_phosphatase_core_sf"/>
</dbReference>
<evidence type="ECO:0000256" key="6">
    <source>
        <dbReference type="ARBA" id="ARBA00022837"/>
    </source>
</evidence>
<dbReference type="AlphaFoldDB" id="A0AAV2SJC5"/>
<keyword evidence="5" id="KW-0378">Hydrolase</keyword>
<feature type="domain" description="Sulfatase N-terminal" evidence="9">
    <location>
        <begin position="44"/>
        <end position="368"/>
    </location>
</feature>
<evidence type="ECO:0000259" key="9">
    <source>
        <dbReference type="Pfam" id="PF00884"/>
    </source>
</evidence>
<dbReference type="InterPro" id="IPR000917">
    <property type="entry name" value="Sulfatase_N"/>
</dbReference>
<keyword evidence="4 8" id="KW-0732">Signal</keyword>
<feature type="signal peptide" evidence="8">
    <location>
        <begin position="1"/>
        <end position="25"/>
    </location>
</feature>
<keyword evidence="7" id="KW-0325">Glycoprotein</keyword>
<evidence type="ECO:0000313" key="11">
    <source>
        <dbReference type="Proteomes" id="UP001497623"/>
    </source>
</evidence>
<comment type="similarity">
    <text evidence="2">Belongs to the sulfatase family.</text>
</comment>
<dbReference type="InterPro" id="IPR050738">
    <property type="entry name" value="Sulfatase"/>
</dbReference>
<dbReference type="GO" id="GO:0046872">
    <property type="term" value="F:metal ion binding"/>
    <property type="evidence" value="ECO:0007669"/>
    <property type="project" value="UniProtKB-KW"/>
</dbReference>
<dbReference type="FunFam" id="3.40.720.10:FF:000023">
    <property type="entry name" value="Arylsulfatase A"/>
    <property type="match status" value="1"/>
</dbReference>
<reference evidence="10 11" key="1">
    <citation type="submission" date="2024-05" db="EMBL/GenBank/DDBJ databases">
        <authorList>
            <person name="Wallberg A."/>
        </authorList>
    </citation>
    <scope>NUCLEOTIDE SEQUENCE [LARGE SCALE GENOMIC DNA]</scope>
</reference>